<dbReference type="Proteomes" id="UP000640333">
    <property type="component" value="Unassembled WGS sequence"/>
</dbReference>
<dbReference type="EMBL" id="JADEYS010000024">
    <property type="protein sequence ID" value="MBE9399233.1"/>
    <property type="molecule type" value="Genomic_DNA"/>
</dbReference>
<keyword evidence="3" id="KW-1185">Reference proteome</keyword>
<sequence>MKLIMKSLLGVVAAMLFVSSVTAETLRPSYDFDDDWEERVLRFTPEQHENVDS</sequence>
<dbReference type="RefSeq" id="WP_193954930.1">
    <property type="nucleotide sequence ID" value="NZ_JADEYS010000024.1"/>
</dbReference>
<name>A0A8J7FJR0_9GAMM</name>
<evidence type="ECO:0000313" key="3">
    <source>
        <dbReference type="Proteomes" id="UP000640333"/>
    </source>
</evidence>
<evidence type="ECO:0000256" key="1">
    <source>
        <dbReference type="SAM" id="SignalP"/>
    </source>
</evidence>
<comment type="caution">
    <text evidence="2">The sequence shown here is derived from an EMBL/GenBank/DDBJ whole genome shotgun (WGS) entry which is preliminary data.</text>
</comment>
<protein>
    <submittedName>
        <fullName evidence="2">Uncharacterized protein</fullName>
    </submittedName>
</protein>
<evidence type="ECO:0000313" key="2">
    <source>
        <dbReference type="EMBL" id="MBE9399233.1"/>
    </source>
</evidence>
<keyword evidence="1" id="KW-0732">Signal</keyword>
<feature type="signal peptide" evidence="1">
    <location>
        <begin position="1"/>
        <end position="23"/>
    </location>
</feature>
<proteinExistence type="predicted"/>
<gene>
    <name evidence="2" type="ORF">IOQ59_18380</name>
</gene>
<dbReference type="AlphaFoldDB" id="A0A8J7FJR0"/>
<reference evidence="2" key="1">
    <citation type="submission" date="2020-10" db="EMBL/GenBank/DDBJ databases">
        <title>Bacterium isolated from coastal waters sediment.</title>
        <authorList>
            <person name="Chen R.-J."/>
            <person name="Lu D.-C."/>
            <person name="Zhu K.-L."/>
            <person name="Du Z.-J."/>
        </authorList>
    </citation>
    <scope>NUCLEOTIDE SEQUENCE</scope>
    <source>
        <strain evidence="2">N1Y112</strain>
    </source>
</reference>
<feature type="chain" id="PRO_5035228100" evidence="1">
    <location>
        <begin position="24"/>
        <end position="53"/>
    </location>
</feature>
<organism evidence="2 3">
    <name type="scientific">Pontibacterium sinense</name>
    <dbReference type="NCBI Taxonomy" id="2781979"/>
    <lineage>
        <taxon>Bacteria</taxon>
        <taxon>Pseudomonadati</taxon>
        <taxon>Pseudomonadota</taxon>
        <taxon>Gammaproteobacteria</taxon>
        <taxon>Oceanospirillales</taxon>
        <taxon>Oceanospirillaceae</taxon>
        <taxon>Pontibacterium</taxon>
    </lineage>
</organism>
<accession>A0A8J7FJR0</accession>